<organism evidence="14 15">
    <name type="scientific">Astyanax mexicanus</name>
    <name type="common">Blind cave fish</name>
    <name type="synonym">Astyanax fasciatus mexicanus</name>
    <dbReference type="NCBI Taxonomy" id="7994"/>
    <lineage>
        <taxon>Eukaryota</taxon>
        <taxon>Metazoa</taxon>
        <taxon>Chordata</taxon>
        <taxon>Craniata</taxon>
        <taxon>Vertebrata</taxon>
        <taxon>Euteleostomi</taxon>
        <taxon>Actinopterygii</taxon>
        <taxon>Neopterygii</taxon>
        <taxon>Teleostei</taxon>
        <taxon>Ostariophysi</taxon>
        <taxon>Characiformes</taxon>
        <taxon>Characoidei</taxon>
        <taxon>Acestrorhamphidae</taxon>
        <taxon>Acestrorhamphinae</taxon>
        <taxon>Astyanax</taxon>
    </lineage>
</organism>
<dbReference type="GO" id="GO:0061025">
    <property type="term" value="P:membrane fusion"/>
    <property type="evidence" value="ECO:0007669"/>
    <property type="project" value="TreeGrafter"/>
</dbReference>
<sequence>MCIWCFFRSDLKELLHHLSSNVDWASKPRSNQINVIRDSVFECALRAFRRNRLDPRAKLDIVFQDVDGQGEGAADEGGPTRDFFYKDIHTSHIFEGPDWNKWLSCNSQALYTGLYRQVGRMMAVCLVHGGVEPQFFSQRLYNQVCGLPSPKADPSEIVDYTFKEKLLKILSAESTEQAWAAVMDASDELSMLGSVQCIRTLEDRDVLVQSATEFYLESRLRDAVNQFKEGLQCLGVLGEVTKHSGIFEEVFMYHPRPLTATSISELFKPILSEPGSNRRATEGRVTCFWRDWLLEVEEGGSYPLTLSDVLIFASGASTIPRLGFPVEPELHFLHLQEGEAQRSYPEANTCSIILKLPIHSTYEHFKDKMESGILQCPTFGTI</sequence>
<evidence type="ECO:0000256" key="10">
    <source>
        <dbReference type="ARBA" id="ARBA00023043"/>
    </source>
</evidence>
<dbReference type="GO" id="GO:0006511">
    <property type="term" value="P:ubiquitin-dependent protein catabolic process"/>
    <property type="evidence" value="ECO:0007669"/>
    <property type="project" value="TreeGrafter"/>
</dbReference>
<keyword evidence="11" id="KW-0472">Membrane</keyword>
<evidence type="ECO:0000313" key="15">
    <source>
        <dbReference type="Proteomes" id="UP000752171"/>
    </source>
</evidence>
<dbReference type="EC" id="2.3.2.26" evidence="5"/>
<dbReference type="EMBL" id="JAICCE010000004">
    <property type="protein sequence ID" value="KAG9278060.1"/>
    <property type="molecule type" value="Genomic_DNA"/>
</dbReference>
<evidence type="ECO:0000256" key="5">
    <source>
        <dbReference type="ARBA" id="ARBA00012485"/>
    </source>
</evidence>
<evidence type="ECO:0000256" key="2">
    <source>
        <dbReference type="ARBA" id="ARBA00004308"/>
    </source>
</evidence>
<dbReference type="PANTHER" id="PTHR11254:SF363">
    <property type="entry name" value="E3 UBIQUITIN-PROTEIN LIGASE HACE1"/>
    <property type="match status" value="1"/>
</dbReference>
<evidence type="ECO:0000256" key="8">
    <source>
        <dbReference type="ARBA" id="ARBA00022737"/>
    </source>
</evidence>
<keyword evidence="9 12" id="KW-0833">Ubl conjugation pathway</keyword>
<dbReference type="PANTHER" id="PTHR11254">
    <property type="entry name" value="HECT DOMAIN UBIQUITIN-PROTEIN LIGASE"/>
    <property type="match status" value="1"/>
</dbReference>
<evidence type="ECO:0000256" key="4">
    <source>
        <dbReference type="ARBA" id="ARBA00004906"/>
    </source>
</evidence>
<evidence type="ECO:0000256" key="12">
    <source>
        <dbReference type="PROSITE-ProRule" id="PRU00104"/>
    </source>
</evidence>
<evidence type="ECO:0000256" key="7">
    <source>
        <dbReference type="ARBA" id="ARBA00022679"/>
    </source>
</evidence>
<comment type="caution">
    <text evidence="12">Lacks conserved residue(s) required for the propagation of feature annotation.</text>
</comment>
<feature type="domain" description="HECT" evidence="13">
    <location>
        <begin position="51"/>
        <end position="85"/>
    </location>
</feature>
<dbReference type="GO" id="GO:0005634">
    <property type="term" value="C:nucleus"/>
    <property type="evidence" value="ECO:0007669"/>
    <property type="project" value="TreeGrafter"/>
</dbReference>
<dbReference type="AlphaFoldDB" id="A0A8T2M320"/>
<dbReference type="SMART" id="SM00119">
    <property type="entry name" value="HECTc"/>
    <property type="match status" value="1"/>
</dbReference>
<keyword evidence="10" id="KW-0040">ANK repeat</keyword>
<dbReference type="OrthoDB" id="512616at2759"/>
<proteinExistence type="predicted"/>
<feature type="active site" description="Glycyl thioester intermediate" evidence="12">
    <location>
        <position position="350"/>
    </location>
</feature>
<dbReference type="Gene3D" id="3.90.1750.10">
    <property type="entry name" value="Hect, E3 ligase catalytic domains"/>
    <property type="match status" value="1"/>
</dbReference>
<reference evidence="14 15" key="1">
    <citation type="submission" date="2021-07" db="EMBL/GenBank/DDBJ databases">
        <authorList>
            <person name="Imarazene B."/>
            <person name="Zahm M."/>
            <person name="Klopp C."/>
            <person name="Cabau C."/>
            <person name="Beille S."/>
            <person name="Jouanno E."/>
            <person name="Castinel A."/>
            <person name="Lluch J."/>
            <person name="Gil L."/>
            <person name="Kuchtly C."/>
            <person name="Lopez Roques C."/>
            <person name="Donnadieu C."/>
            <person name="Parrinello H."/>
            <person name="Journot L."/>
            <person name="Du K."/>
            <person name="Schartl M."/>
            <person name="Retaux S."/>
            <person name="Guiguen Y."/>
        </authorList>
    </citation>
    <scope>NUCLEOTIDE SEQUENCE [LARGE SCALE GENOMIC DNA]</scope>
    <source>
        <strain evidence="14">Pach_M1</strain>
        <tissue evidence="14">Testis</tissue>
    </source>
</reference>
<dbReference type="InterPro" id="IPR000569">
    <property type="entry name" value="HECT_dom"/>
</dbReference>
<comment type="catalytic activity">
    <reaction evidence="1">
        <text>S-ubiquitinyl-[E2 ubiquitin-conjugating enzyme]-L-cysteine + [acceptor protein]-L-lysine = [E2 ubiquitin-conjugating enzyme]-L-cysteine + N(6)-ubiquitinyl-[acceptor protein]-L-lysine.</text>
        <dbReference type="EC" id="2.3.2.26"/>
    </reaction>
</comment>
<dbReference type="GO" id="GO:0007030">
    <property type="term" value="P:Golgi organization"/>
    <property type="evidence" value="ECO:0007669"/>
    <property type="project" value="TreeGrafter"/>
</dbReference>
<comment type="subcellular location">
    <subcellularLocation>
        <location evidence="3">Cytoplasm</location>
    </subcellularLocation>
    <subcellularLocation>
        <location evidence="2">Endomembrane system</location>
    </subcellularLocation>
</comment>
<dbReference type="SUPFAM" id="SSF56204">
    <property type="entry name" value="Hect, E3 ligase catalytic domain"/>
    <property type="match status" value="1"/>
</dbReference>
<evidence type="ECO:0000256" key="6">
    <source>
        <dbReference type="ARBA" id="ARBA00022490"/>
    </source>
</evidence>
<dbReference type="GO" id="GO:0000209">
    <property type="term" value="P:protein polyubiquitination"/>
    <property type="evidence" value="ECO:0007669"/>
    <property type="project" value="TreeGrafter"/>
</dbReference>
<evidence type="ECO:0000256" key="1">
    <source>
        <dbReference type="ARBA" id="ARBA00000885"/>
    </source>
</evidence>
<dbReference type="Pfam" id="PF00632">
    <property type="entry name" value="HECT"/>
    <property type="match status" value="1"/>
</dbReference>
<comment type="pathway">
    <text evidence="4">Protein modification; protein ubiquitination.</text>
</comment>
<comment type="caution">
    <text evidence="14">The sequence shown here is derived from an EMBL/GenBank/DDBJ whole genome shotgun (WGS) entry which is preliminary data.</text>
</comment>
<dbReference type="Gene3D" id="3.30.2410.10">
    <property type="entry name" value="Hect, E3 ligase catalytic domain"/>
    <property type="match status" value="1"/>
</dbReference>
<evidence type="ECO:0000256" key="11">
    <source>
        <dbReference type="ARBA" id="ARBA00023136"/>
    </source>
</evidence>
<evidence type="ECO:0000313" key="14">
    <source>
        <dbReference type="EMBL" id="KAG9278060.1"/>
    </source>
</evidence>
<dbReference type="GO" id="GO:0061630">
    <property type="term" value="F:ubiquitin protein ligase activity"/>
    <property type="evidence" value="ECO:0007669"/>
    <property type="project" value="UniProtKB-EC"/>
</dbReference>
<keyword evidence="6" id="KW-0963">Cytoplasm</keyword>
<evidence type="ECO:0000259" key="13">
    <source>
        <dbReference type="PROSITE" id="PS50237"/>
    </source>
</evidence>
<dbReference type="Proteomes" id="UP000752171">
    <property type="component" value="Unassembled WGS sequence"/>
</dbReference>
<accession>A0A8T2M320</accession>
<keyword evidence="7" id="KW-0808">Transferase</keyword>
<dbReference type="InterPro" id="IPR035983">
    <property type="entry name" value="Hect_E3_ubiquitin_ligase"/>
</dbReference>
<dbReference type="GO" id="GO:0000139">
    <property type="term" value="C:Golgi membrane"/>
    <property type="evidence" value="ECO:0007669"/>
    <property type="project" value="TreeGrafter"/>
</dbReference>
<evidence type="ECO:0000256" key="3">
    <source>
        <dbReference type="ARBA" id="ARBA00004496"/>
    </source>
</evidence>
<dbReference type="PROSITE" id="PS50237">
    <property type="entry name" value="HECT"/>
    <property type="match status" value="2"/>
</dbReference>
<protein>
    <recommendedName>
        <fullName evidence="5">HECT-type E3 ubiquitin transferase</fullName>
        <ecNumber evidence="5">2.3.2.26</ecNumber>
    </recommendedName>
</protein>
<name>A0A8T2M320_ASTMX</name>
<evidence type="ECO:0000256" key="9">
    <source>
        <dbReference type="ARBA" id="ARBA00022786"/>
    </source>
</evidence>
<keyword evidence="8" id="KW-0677">Repeat</keyword>
<dbReference type="InterPro" id="IPR050409">
    <property type="entry name" value="E3_ubiq-protein_ligase"/>
</dbReference>
<gene>
    <name evidence="14" type="primary">G2E3</name>
    <name evidence="14" type="ORF">AMEX_G5855</name>
</gene>
<feature type="domain" description="HECT" evidence="13">
    <location>
        <begin position="309"/>
        <end position="382"/>
    </location>
</feature>